<evidence type="ECO:0000313" key="2">
    <source>
        <dbReference type="Proteomes" id="UP000000254"/>
    </source>
</evidence>
<dbReference type="AlphaFoldDB" id="A3DM56"/>
<evidence type="ECO:0008006" key="3">
    <source>
        <dbReference type="Google" id="ProtNLM"/>
    </source>
</evidence>
<proteinExistence type="predicted"/>
<organism evidence="1 2">
    <name type="scientific">Staphylothermus marinus (strain ATCC 43588 / DSM 3639 / JCM 9404 / F1)</name>
    <dbReference type="NCBI Taxonomy" id="399550"/>
    <lineage>
        <taxon>Archaea</taxon>
        <taxon>Thermoproteota</taxon>
        <taxon>Thermoprotei</taxon>
        <taxon>Desulfurococcales</taxon>
        <taxon>Desulfurococcaceae</taxon>
        <taxon>Staphylothermus</taxon>
    </lineage>
</organism>
<dbReference type="Gene3D" id="3.20.20.150">
    <property type="entry name" value="Divalent-metal-dependent TIM barrel enzymes"/>
    <property type="match status" value="1"/>
</dbReference>
<gene>
    <name evidence="1" type="ordered locus">Smar_0609</name>
</gene>
<dbReference type="GeneID" id="4907701"/>
<protein>
    <recommendedName>
        <fullName evidence="3">Xylose isomerase-like TIM barrel domain-containing protein</fullName>
    </recommendedName>
</protein>
<dbReference type="RefSeq" id="WP_011838907.1">
    <property type="nucleotide sequence ID" value="NC_009033.1"/>
</dbReference>
<accession>A3DM56</accession>
<reference evidence="2" key="1">
    <citation type="journal article" date="2009" name="BMC Genomics">
        <title>The complete genome sequence of Staphylothermus marinus reveals differences in sulfur metabolism among heterotrophic Crenarchaeota.</title>
        <authorList>
            <person name="Anderson I.J."/>
            <person name="Dharmarajan L."/>
            <person name="Rodriguez J."/>
            <person name="Hooper S."/>
            <person name="Porat I."/>
            <person name="Ulrich L.E."/>
            <person name="Elkins J.G."/>
            <person name="Mavromatis K."/>
            <person name="Sun H."/>
            <person name="Land M."/>
            <person name="Lapidus A."/>
            <person name="Lucas S."/>
            <person name="Barry K."/>
            <person name="Huber H."/>
            <person name="Zhulin I.B."/>
            <person name="Whitman W.B."/>
            <person name="Mukhopadhyay B."/>
            <person name="Woese C."/>
            <person name="Bristow J."/>
            <person name="Kyrpides N."/>
        </authorList>
    </citation>
    <scope>NUCLEOTIDE SEQUENCE [LARGE SCALE GENOMIC DNA]</scope>
    <source>
        <strain evidence="2">ATCC 43588 / DSM 3639 / JCM 9404 / F1</strain>
    </source>
</reference>
<reference evidence="1 2" key="2">
    <citation type="journal article" date="2009" name="Stand. Genomic Sci.">
        <title>Complete genome sequence of Staphylothermus marinus Stetter and Fiala 1986 type strain F1.</title>
        <authorList>
            <person name="Anderson I.J."/>
            <person name="Sun H."/>
            <person name="Lapidus A."/>
            <person name="Copeland A."/>
            <person name="Glavina Del Rio T."/>
            <person name="Tice H."/>
            <person name="Dalin E."/>
            <person name="Lucas S."/>
            <person name="Barry K."/>
            <person name="Land M."/>
            <person name="Richardson P."/>
            <person name="Huber H."/>
            <person name="Kyrpides N.C."/>
        </authorList>
    </citation>
    <scope>NUCLEOTIDE SEQUENCE [LARGE SCALE GENOMIC DNA]</scope>
    <source>
        <strain evidence="2">ATCC 43588 / DSM 3639 / JCM 9404 / F1</strain>
    </source>
</reference>
<evidence type="ECO:0000313" key="1">
    <source>
        <dbReference type="EMBL" id="ABN69716.1"/>
    </source>
</evidence>
<keyword evidence="2" id="KW-1185">Reference proteome</keyword>
<dbReference type="Proteomes" id="UP000000254">
    <property type="component" value="Chromosome"/>
</dbReference>
<dbReference type="HOGENOM" id="CLU_838422_0_0_2"/>
<sequence>MKKASISIPRWFLIGARIKSLEELRSLSEHLLTIYGHAFLPFATRCVPIPRRKSIICDYSNLAKQIITNMDFFKSYGEQIVVATLHTEYMAPIWFDTEFIDNYVKYTKQLIDLAVNLCPKLKVVEIEMHPGYSDHRGSRKPISSIIEGITEYMSRIYPSLANAGLSLRITIENRGSGSLRKPQAASNYNELLSFMKILSEKIIEAGFNIDIGLTIDPMQRLSPLKKRLKNTKRALKTLIIETYNYVRIRNIARNIHSIHAHWVNNKGIQHTPPTKEDMKEAVKFYQEIIVSVARENNIFYVVPEILPNYIRRYETYLFTKELADIMEKLTR</sequence>
<name>A3DM56_STAMF</name>
<dbReference type="STRING" id="399550.Smar_0609"/>
<dbReference type="KEGG" id="smr:Smar_0609"/>
<dbReference type="EMBL" id="CP000575">
    <property type="protein sequence ID" value="ABN69716.1"/>
    <property type="molecule type" value="Genomic_DNA"/>
</dbReference>
<dbReference type="eggNOG" id="arCOG12410">
    <property type="taxonomic scope" value="Archaea"/>
</dbReference>